<gene>
    <name evidence="2" type="ORF">H257_06929</name>
</gene>
<dbReference type="VEuPathDB" id="FungiDB:H257_06929"/>
<dbReference type="EMBL" id="KI913127">
    <property type="protein sequence ID" value="ETV79678.1"/>
    <property type="molecule type" value="Genomic_DNA"/>
</dbReference>
<dbReference type="GeneID" id="20808925"/>
<sequence>MPSAQGYALCCTLLSAFGIIFLTSVGLMIQTQPEYIKSLNVTSSAPVYEGAALYAVCLVASIAVLYLKAGPVVEKYPNVPLSEQIDGVTNEKTPLLTEDDEEDLHGHS</sequence>
<accession>W4GL98</accession>
<organism evidence="2">
    <name type="scientific">Aphanomyces astaci</name>
    <name type="common">Crayfish plague agent</name>
    <dbReference type="NCBI Taxonomy" id="112090"/>
    <lineage>
        <taxon>Eukaryota</taxon>
        <taxon>Sar</taxon>
        <taxon>Stramenopiles</taxon>
        <taxon>Oomycota</taxon>
        <taxon>Saprolegniomycetes</taxon>
        <taxon>Saprolegniales</taxon>
        <taxon>Verrucalvaceae</taxon>
        <taxon>Aphanomyces</taxon>
    </lineage>
</organism>
<reference evidence="2" key="1">
    <citation type="submission" date="2013-12" db="EMBL/GenBank/DDBJ databases">
        <title>The Genome Sequence of Aphanomyces astaci APO3.</title>
        <authorList>
            <consortium name="The Broad Institute Genomics Platform"/>
            <person name="Russ C."/>
            <person name="Tyler B."/>
            <person name="van West P."/>
            <person name="Dieguez-Uribeondo J."/>
            <person name="Young S.K."/>
            <person name="Zeng Q."/>
            <person name="Gargeya S."/>
            <person name="Fitzgerald M."/>
            <person name="Abouelleil A."/>
            <person name="Alvarado L."/>
            <person name="Chapman S.B."/>
            <person name="Gainer-Dewar J."/>
            <person name="Goldberg J."/>
            <person name="Griggs A."/>
            <person name="Gujja S."/>
            <person name="Hansen M."/>
            <person name="Howarth C."/>
            <person name="Imamovic A."/>
            <person name="Ireland A."/>
            <person name="Larimer J."/>
            <person name="McCowan C."/>
            <person name="Murphy C."/>
            <person name="Pearson M."/>
            <person name="Poon T.W."/>
            <person name="Priest M."/>
            <person name="Roberts A."/>
            <person name="Saif S."/>
            <person name="Shea T."/>
            <person name="Sykes S."/>
            <person name="Wortman J."/>
            <person name="Nusbaum C."/>
            <person name="Birren B."/>
        </authorList>
    </citation>
    <scope>NUCLEOTIDE SEQUENCE [LARGE SCALE GENOMIC DNA]</scope>
    <source>
        <strain evidence="2">APO3</strain>
    </source>
</reference>
<evidence type="ECO:0000256" key="1">
    <source>
        <dbReference type="SAM" id="Phobius"/>
    </source>
</evidence>
<evidence type="ECO:0000313" key="2">
    <source>
        <dbReference type="EMBL" id="ETV79678.1"/>
    </source>
</evidence>
<dbReference type="OrthoDB" id="67317at2759"/>
<protein>
    <submittedName>
        <fullName evidence="2">Uncharacterized protein</fullName>
    </submittedName>
</protein>
<keyword evidence="1" id="KW-1133">Transmembrane helix</keyword>
<proteinExistence type="predicted"/>
<feature type="transmembrane region" description="Helical" evidence="1">
    <location>
        <begin position="7"/>
        <end position="30"/>
    </location>
</feature>
<keyword evidence="1" id="KW-0472">Membrane</keyword>
<keyword evidence="1" id="KW-0812">Transmembrane</keyword>
<name>W4GL98_APHAT</name>
<dbReference type="RefSeq" id="XP_009830614.1">
    <property type="nucleotide sequence ID" value="XM_009832312.1"/>
</dbReference>
<feature type="transmembrane region" description="Helical" evidence="1">
    <location>
        <begin position="50"/>
        <end position="67"/>
    </location>
</feature>
<dbReference type="AlphaFoldDB" id="W4GL98"/>